<dbReference type="KEGG" id="glt:GlitD10_2176"/>
<dbReference type="STRING" id="1188229.GlitD10_2176"/>
<dbReference type="Proteomes" id="UP000180235">
    <property type="component" value="Chromosome"/>
</dbReference>
<evidence type="ECO:0000313" key="3">
    <source>
        <dbReference type="Proteomes" id="UP000180235"/>
    </source>
</evidence>
<protein>
    <submittedName>
        <fullName evidence="2">GCN5-ike N-acetyltransferase</fullName>
    </submittedName>
</protein>
<dbReference type="OrthoDB" id="9795206at2"/>
<dbReference type="InterPro" id="IPR000182">
    <property type="entry name" value="GNAT_dom"/>
</dbReference>
<proteinExistence type="predicted"/>
<dbReference type="PANTHER" id="PTHR43415">
    <property type="entry name" value="SPERMIDINE N(1)-ACETYLTRANSFERASE"/>
    <property type="match status" value="1"/>
</dbReference>
<organism evidence="2 3">
    <name type="scientific">Gloeomargarita lithophora Alchichica-D10</name>
    <dbReference type="NCBI Taxonomy" id="1188229"/>
    <lineage>
        <taxon>Bacteria</taxon>
        <taxon>Bacillati</taxon>
        <taxon>Cyanobacteriota</taxon>
        <taxon>Cyanophyceae</taxon>
        <taxon>Gloeomargaritales</taxon>
        <taxon>Gloeomargaritaceae</taxon>
        <taxon>Gloeomargarita</taxon>
    </lineage>
</organism>
<dbReference type="Pfam" id="PF13302">
    <property type="entry name" value="Acetyltransf_3"/>
    <property type="match status" value="1"/>
</dbReference>
<dbReference type="InterPro" id="IPR016181">
    <property type="entry name" value="Acyl_CoA_acyltransferase"/>
</dbReference>
<feature type="domain" description="N-acetyltransferase" evidence="1">
    <location>
        <begin position="11"/>
        <end position="146"/>
    </location>
</feature>
<gene>
    <name evidence="2" type="ORF">GlitD10_2176</name>
</gene>
<keyword evidence="2" id="KW-0808">Transferase</keyword>
<sequence>MIYTLNDQYYVRPLRLSDLEGDYPFWFEDQEVCQFNSHGKFFKTIDYFRQYIETINLENKVVWAICHQADGHIGNIALQNISIINRNAEFAIMIGNKKHWGKGIGKMSGLKLIQHGLYKLNLERIYCGTADTNIGMKSLAISLGMVEEGRRRKHLFFNGKWVDLVEYGLLREDVDFEKGLYLS</sequence>
<dbReference type="PANTHER" id="PTHR43415:SF3">
    <property type="entry name" value="GNAT-FAMILY ACETYLTRANSFERASE"/>
    <property type="match status" value="1"/>
</dbReference>
<keyword evidence="3" id="KW-1185">Reference proteome</keyword>
<reference evidence="2 3" key="1">
    <citation type="submission" date="2016-10" db="EMBL/GenBank/DDBJ databases">
        <title>Description of Gloeomargarita lithophora gen. nov., sp. nov., a thylakoid-bearing basal-branching cyanobacterium with intracellular carbonates, and proposal for Gloeomargaritales ord. nov.</title>
        <authorList>
            <person name="Moreira D."/>
            <person name="Tavera R."/>
            <person name="Benzerara K."/>
            <person name="Skouri-Panet F."/>
            <person name="Couradeau E."/>
            <person name="Gerard E."/>
            <person name="Loussert C."/>
            <person name="Novelo E."/>
            <person name="Zivanovic Y."/>
            <person name="Lopez-Garcia P."/>
        </authorList>
    </citation>
    <scope>NUCLEOTIDE SEQUENCE [LARGE SCALE GENOMIC DNA]</scope>
    <source>
        <strain evidence="2 3">D10</strain>
    </source>
</reference>
<dbReference type="EMBL" id="CP017675">
    <property type="protein sequence ID" value="APB34505.1"/>
    <property type="molecule type" value="Genomic_DNA"/>
</dbReference>
<accession>A0A1J0AEZ7</accession>
<name>A0A1J0AEZ7_9CYAN</name>
<dbReference type="AlphaFoldDB" id="A0A1J0AEZ7"/>
<evidence type="ECO:0000259" key="1">
    <source>
        <dbReference type="Pfam" id="PF13302"/>
    </source>
</evidence>
<dbReference type="SUPFAM" id="SSF55729">
    <property type="entry name" value="Acyl-CoA N-acyltransferases (Nat)"/>
    <property type="match status" value="1"/>
</dbReference>
<dbReference type="Gene3D" id="3.40.630.30">
    <property type="match status" value="1"/>
</dbReference>
<evidence type="ECO:0000313" key="2">
    <source>
        <dbReference type="EMBL" id="APB34505.1"/>
    </source>
</evidence>
<dbReference type="GO" id="GO:0016747">
    <property type="term" value="F:acyltransferase activity, transferring groups other than amino-acyl groups"/>
    <property type="evidence" value="ECO:0007669"/>
    <property type="project" value="InterPro"/>
</dbReference>